<evidence type="ECO:0000313" key="5">
    <source>
        <dbReference type="EMBL" id="GCE21828.1"/>
    </source>
</evidence>
<dbReference type="InterPro" id="IPR009057">
    <property type="entry name" value="Homeodomain-like_sf"/>
</dbReference>
<dbReference type="OrthoDB" id="2559672at2"/>
<organism evidence="5 6">
    <name type="scientific">Dictyobacter kobayashii</name>
    <dbReference type="NCBI Taxonomy" id="2014872"/>
    <lineage>
        <taxon>Bacteria</taxon>
        <taxon>Bacillati</taxon>
        <taxon>Chloroflexota</taxon>
        <taxon>Ktedonobacteria</taxon>
        <taxon>Ktedonobacterales</taxon>
        <taxon>Dictyobacteraceae</taxon>
        <taxon>Dictyobacter</taxon>
    </lineage>
</organism>
<evidence type="ECO:0000313" key="6">
    <source>
        <dbReference type="Proteomes" id="UP000287188"/>
    </source>
</evidence>
<keyword evidence="2" id="KW-0238">DNA-binding</keyword>
<dbReference type="AlphaFoldDB" id="A0A402ARU9"/>
<evidence type="ECO:0000256" key="3">
    <source>
        <dbReference type="ARBA" id="ARBA00023163"/>
    </source>
</evidence>
<dbReference type="InterPro" id="IPR018062">
    <property type="entry name" value="HTH_AraC-typ_CS"/>
</dbReference>
<dbReference type="GO" id="GO:0003700">
    <property type="term" value="F:DNA-binding transcription factor activity"/>
    <property type="evidence" value="ECO:0007669"/>
    <property type="project" value="InterPro"/>
</dbReference>
<protein>
    <recommendedName>
        <fullName evidence="4">HTH araC/xylS-type domain-containing protein</fullName>
    </recommendedName>
</protein>
<dbReference type="PROSITE" id="PS01124">
    <property type="entry name" value="HTH_ARAC_FAMILY_2"/>
    <property type="match status" value="1"/>
</dbReference>
<dbReference type="PANTHER" id="PTHR43280:SF28">
    <property type="entry name" value="HTH-TYPE TRANSCRIPTIONAL ACTIVATOR RHAS"/>
    <property type="match status" value="1"/>
</dbReference>
<dbReference type="SMART" id="SM00342">
    <property type="entry name" value="HTH_ARAC"/>
    <property type="match status" value="1"/>
</dbReference>
<dbReference type="EMBL" id="BIFS01000001">
    <property type="protein sequence ID" value="GCE21828.1"/>
    <property type="molecule type" value="Genomic_DNA"/>
</dbReference>
<dbReference type="SUPFAM" id="SSF46689">
    <property type="entry name" value="Homeodomain-like"/>
    <property type="match status" value="2"/>
</dbReference>
<accession>A0A402ARU9</accession>
<dbReference type="Pfam" id="PF12833">
    <property type="entry name" value="HTH_18"/>
    <property type="match status" value="1"/>
</dbReference>
<reference evidence="6" key="1">
    <citation type="submission" date="2018-12" db="EMBL/GenBank/DDBJ databases">
        <title>Tengunoibacter tsumagoiensis gen. nov., sp. nov., Dictyobacter kobayashii sp. nov., D. alpinus sp. nov., and D. joshuensis sp. nov. and description of Dictyobacteraceae fam. nov. within the order Ktedonobacterales isolated from Tengu-no-mugimeshi.</title>
        <authorList>
            <person name="Wang C.M."/>
            <person name="Zheng Y."/>
            <person name="Sakai Y."/>
            <person name="Toyoda A."/>
            <person name="Minakuchi Y."/>
            <person name="Abe K."/>
            <person name="Yokota A."/>
            <person name="Yabe S."/>
        </authorList>
    </citation>
    <scope>NUCLEOTIDE SEQUENCE [LARGE SCALE GENOMIC DNA]</scope>
    <source>
        <strain evidence="6">Uno11</strain>
    </source>
</reference>
<comment type="caution">
    <text evidence="5">The sequence shown here is derived from an EMBL/GenBank/DDBJ whole genome shotgun (WGS) entry which is preliminary data.</text>
</comment>
<gene>
    <name evidence="5" type="ORF">KDK_56280</name>
</gene>
<dbReference type="PROSITE" id="PS00041">
    <property type="entry name" value="HTH_ARAC_FAMILY_1"/>
    <property type="match status" value="1"/>
</dbReference>
<dbReference type="GO" id="GO:0043565">
    <property type="term" value="F:sequence-specific DNA binding"/>
    <property type="evidence" value="ECO:0007669"/>
    <property type="project" value="InterPro"/>
</dbReference>
<feature type="domain" description="HTH araC/xylS-type" evidence="4">
    <location>
        <begin position="24"/>
        <end position="122"/>
    </location>
</feature>
<dbReference type="PANTHER" id="PTHR43280">
    <property type="entry name" value="ARAC-FAMILY TRANSCRIPTIONAL REGULATOR"/>
    <property type="match status" value="1"/>
</dbReference>
<name>A0A402ARU9_9CHLR</name>
<evidence type="ECO:0000259" key="4">
    <source>
        <dbReference type="PROSITE" id="PS01124"/>
    </source>
</evidence>
<keyword evidence="3" id="KW-0804">Transcription</keyword>
<sequence>MLALYRGGRATGGQDLTLSHSAVGQALQFIYEHLSEQLTLTMIAEAVAISPAHLIRLFQLQLHTTPMAYVWEQRITLGIKLLEQTGLSVGMIAEQCGFQSRFHFSRRIRQAIGYTPLEVRHRSWQLDPAAQEK</sequence>
<dbReference type="InterPro" id="IPR018060">
    <property type="entry name" value="HTH_AraC"/>
</dbReference>
<keyword evidence="6" id="KW-1185">Reference proteome</keyword>
<proteinExistence type="predicted"/>
<keyword evidence="1" id="KW-0805">Transcription regulation</keyword>
<dbReference type="RefSeq" id="WP_126553747.1">
    <property type="nucleotide sequence ID" value="NZ_BIFS01000001.1"/>
</dbReference>
<dbReference type="Gene3D" id="1.10.10.60">
    <property type="entry name" value="Homeodomain-like"/>
    <property type="match status" value="1"/>
</dbReference>
<evidence type="ECO:0000256" key="1">
    <source>
        <dbReference type="ARBA" id="ARBA00023015"/>
    </source>
</evidence>
<evidence type="ECO:0000256" key="2">
    <source>
        <dbReference type="ARBA" id="ARBA00023125"/>
    </source>
</evidence>
<dbReference type="Proteomes" id="UP000287188">
    <property type="component" value="Unassembled WGS sequence"/>
</dbReference>